<evidence type="ECO:0000256" key="5">
    <source>
        <dbReference type="ARBA" id="ARBA00022490"/>
    </source>
</evidence>
<dbReference type="PANTHER" id="PTHR23117:SF13">
    <property type="entry name" value="GUANYLATE KINASE"/>
    <property type="match status" value="1"/>
</dbReference>
<evidence type="ECO:0000256" key="6">
    <source>
        <dbReference type="ARBA" id="ARBA00022679"/>
    </source>
</evidence>
<keyword evidence="13" id="KW-1185">Reference proteome</keyword>
<dbReference type="PANTHER" id="PTHR23117">
    <property type="entry name" value="GUANYLATE KINASE-RELATED"/>
    <property type="match status" value="1"/>
</dbReference>
<evidence type="ECO:0000256" key="1">
    <source>
        <dbReference type="ARBA" id="ARBA00004496"/>
    </source>
</evidence>
<dbReference type="InterPro" id="IPR017665">
    <property type="entry name" value="Guanylate_kinase"/>
</dbReference>
<dbReference type="GO" id="GO:0005524">
    <property type="term" value="F:ATP binding"/>
    <property type="evidence" value="ECO:0007669"/>
    <property type="project" value="UniProtKB-UniRule"/>
</dbReference>
<evidence type="ECO:0000313" key="13">
    <source>
        <dbReference type="Proteomes" id="UP000016900"/>
    </source>
</evidence>
<dbReference type="Gene3D" id="3.40.50.300">
    <property type="entry name" value="P-loop containing nucleotide triphosphate hydrolases"/>
    <property type="match status" value="1"/>
</dbReference>
<accession>U3U724</accession>
<protein>
    <recommendedName>
        <fullName evidence="4 11">Guanylate kinase</fullName>
        <ecNumber evidence="3 11">2.7.4.8</ecNumber>
    </recommendedName>
    <alternativeName>
        <fullName evidence="10 11">GMP kinase</fullName>
    </alternativeName>
</protein>
<comment type="catalytic activity">
    <reaction evidence="11">
        <text>GMP + ATP = GDP + ADP</text>
        <dbReference type="Rhea" id="RHEA:20780"/>
        <dbReference type="ChEBI" id="CHEBI:30616"/>
        <dbReference type="ChEBI" id="CHEBI:58115"/>
        <dbReference type="ChEBI" id="CHEBI:58189"/>
        <dbReference type="ChEBI" id="CHEBI:456216"/>
        <dbReference type="EC" id="2.7.4.8"/>
    </reaction>
</comment>
<dbReference type="eggNOG" id="COG0194">
    <property type="taxonomic scope" value="Bacteria"/>
</dbReference>
<proteinExistence type="inferred from homology"/>
<comment type="similarity">
    <text evidence="2 11">Belongs to the guanylate kinase family.</text>
</comment>
<dbReference type="GO" id="GO:0005829">
    <property type="term" value="C:cytosol"/>
    <property type="evidence" value="ECO:0007669"/>
    <property type="project" value="TreeGrafter"/>
</dbReference>
<comment type="subcellular location">
    <subcellularLocation>
        <location evidence="1 11">Cytoplasm</location>
    </subcellularLocation>
</comment>
<dbReference type="KEGG" id="hhs:HHS_00790"/>
<dbReference type="InterPro" id="IPR008145">
    <property type="entry name" value="GK/Ca_channel_bsu"/>
</dbReference>
<sequence length="207" mass="23957">MIQGTFYIISAPSGAGKSLLLQRLLKEQLLRDIKLSISYTTRSIRPNETDGKDYFFVSKHTFKNMIAEDAFLEYAKVFGNYYGTSRESVKEILSSGIDVFLDIDWQGAKQIRTQFLLTCSIFVLPPSIQELARRLNRRAQDTEQVITQRMKQAIIEITHYSEYDYLIINDDLESALTDLKTIIYAQRLRVHNQKVRHNTLISKLLVV</sequence>
<evidence type="ECO:0000256" key="11">
    <source>
        <dbReference type="HAMAP-Rule" id="MF_00328"/>
    </source>
</evidence>
<evidence type="ECO:0000256" key="8">
    <source>
        <dbReference type="ARBA" id="ARBA00022777"/>
    </source>
</evidence>
<gene>
    <name evidence="11 12" type="primary">gmk</name>
    <name evidence="12" type="ORF">HHS_00790</name>
</gene>
<dbReference type="CDD" id="cd00071">
    <property type="entry name" value="GMPK"/>
    <property type="match status" value="1"/>
</dbReference>
<dbReference type="HAMAP" id="MF_00328">
    <property type="entry name" value="Guanylate_kinase"/>
    <property type="match status" value="1"/>
</dbReference>
<dbReference type="KEGG" id="pck:BMSBPS_0545"/>
<keyword evidence="7 11" id="KW-0547">Nucleotide-binding</keyword>
<dbReference type="OrthoDB" id="9808150at2"/>
<feature type="binding site" evidence="11">
    <location>
        <begin position="11"/>
        <end position="18"/>
    </location>
    <ligand>
        <name>ATP</name>
        <dbReference type="ChEBI" id="CHEBI:30616"/>
    </ligand>
</feature>
<dbReference type="NCBIfam" id="TIGR03263">
    <property type="entry name" value="guanyl_kin"/>
    <property type="match status" value="1"/>
</dbReference>
<dbReference type="AlphaFoldDB" id="U3U724"/>
<dbReference type="PROSITE" id="PS50052">
    <property type="entry name" value="GUANYLATE_KINASE_2"/>
    <property type="match status" value="1"/>
</dbReference>
<dbReference type="RefSeq" id="WP_022564068.1">
    <property type="nucleotide sequence ID" value="NZ_CP010907.1"/>
</dbReference>
<keyword evidence="9 11" id="KW-0067">ATP-binding</keyword>
<dbReference type="EC" id="2.7.4.8" evidence="3 11"/>
<dbReference type="SUPFAM" id="SSF52540">
    <property type="entry name" value="P-loop containing nucleoside triphosphate hydrolases"/>
    <property type="match status" value="1"/>
</dbReference>
<dbReference type="Gene3D" id="3.30.63.10">
    <property type="entry name" value="Guanylate Kinase phosphate binding domain"/>
    <property type="match status" value="1"/>
</dbReference>
<evidence type="ECO:0000256" key="7">
    <source>
        <dbReference type="ARBA" id="ARBA00022741"/>
    </source>
</evidence>
<dbReference type="InterPro" id="IPR020590">
    <property type="entry name" value="Guanylate_kinase_CS"/>
</dbReference>
<evidence type="ECO:0000313" key="12">
    <source>
        <dbReference type="EMBL" id="BAO00049.1"/>
    </source>
</evidence>
<keyword evidence="6 11" id="KW-0808">Transferase</keyword>
<name>U3U724_9GAMM</name>
<evidence type="ECO:0000256" key="4">
    <source>
        <dbReference type="ARBA" id="ARBA00016296"/>
    </source>
</evidence>
<evidence type="ECO:0000256" key="3">
    <source>
        <dbReference type="ARBA" id="ARBA00012961"/>
    </source>
</evidence>
<dbReference type="PROSITE" id="PS00856">
    <property type="entry name" value="GUANYLATE_KINASE_1"/>
    <property type="match status" value="1"/>
</dbReference>
<comment type="function">
    <text evidence="11">Essential for recycling GMP and indirectly, cGMP.</text>
</comment>
<dbReference type="InterPro" id="IPR008144">
    <property type="entry name" value="Guanylate_kin-like_dom"/>
</dbReference>
<dbReference type="STRING" id="1235990.BMSBPS_0545"/>
<evidence type="ECO:0000256" key="9">
    <source>
        <dbReference type="ARBA" id="ARBA00022840"/>
    </source>
</evidence>
<dbReference type="Pfam" id="PF00625">
    <property type="entry name" value="Guanylate_kin"/>
    <property type="match status" value="1"/>
</dbReference>
<keyword evidence="5 11" id="KW-0963">Cytoplasm</keyword>
<keyword evidence="8 11" id="KW-0418">Kinase</keyword>
<dbReference type="Proteomes" id="UP000016900">
    <property type="component" value="Chromosome"/>
</dbReference>
<dbReference type="GO" id="GO:0004385">
    <property type="term" value="F:GMP kinase activity"/>
    <property type="evidence" value="ECO:0007669"/>
    <property type="project" value="UniProtKB-UniRule"/>
</dbReference>
<organism evidence="12 13">
    <name type="scientific">Candidatus Pantoea carbekii</name>
    <dbReference type="NCBI Taxonomy" id="1235990"/>
    <lineage>
        <taxon>Bacteria</taxon>
        <taxon>Pseudomonadati</taxon>
        <taxon>Pseudomonadota</taxon>
        <taxon>Gammaproteobacteria</taxon>
        <taxon>Enterobacterales</taxon>
        <taxon>Erwiniaceae</taxon>
        <taxon>Pantoea</taxon>
    </lineage>
</organism>
<dbReference type="InterPro" id="IPR027417">
    <property type="entry name" value="P-loop_NTPase"/>
</dbReference>
<dbReference type="EMBL" id="AP012554">
    <property type="protein sequence ID" value="BAO00049.1"/>
    <property type="molecule type" value="Genomic_DNA"/>
</dbReference>
<dbReference type="FunFam" id="3.40.50.300:FF:000084">
    <property type="entry name" value="Guanylate kinase"/>
    <property type="match status" value="1"/>
</dbReference>
<evidence type="ECO:0000256" key="2">
    <source>
        <dbReference type="ARBA" id="ARBA00005790"/>
    </source>
</evidence>
<dbReference type="FunFam" id="3.30.63.10:FF:000002">
    <property type="entry name" value="Guanylate kinase 1"/>
    <property type="match status" value="1"/>
</dbReference>
<dbReference type="PATRIC" id="fig|1235990.3.peg.79"/>
<reference evidence="12 13" key="1">
    <citation type="submission" date="2012-10" db="EMBL/GenBank/DDBJ databases">
        <title>Genome sequence of the symbiont of the pentatomidae stink bug Halyomorpha halys.</title>
        <authorList>
            <person name="Kobayashi H."/>
            <person name="Fujii-Muramatsu R."/>
            <person name="Takeishi K."/>
            <person name="Noda H."/>
        </authorList>
    </citation>
    <scope>NUCLEOTIDE SEQUENCE [LARGE SCALE GENOMIC DNA]</scope>
</reference>
<evidence type="ECO:0000256" key="10">
    <source>
        <dbReference type="ARBA" id="ARBA00030128"/>
    </source>
</evidence>
<dbReference type="SMART" id="SM00072">
    <property type="entry name" value="GuKc"/>
    <property type="match status" value="1"/>
</dbReference>